<sequence>MRYFLALILSLVLTMPAAAQTDEPIFKDYADMRATLDGLIMSRDIADVMRAFGGADEMTEQELTGLQERVRRLFPQDFEHVDVMKIDEMGGGWRQELYVYWTGLRYLYVYVLLHDRGDRLIAVHFKFNTTFATLNELF</sequence>
<gene>
    <name evidence="2" type="ORF">N7U68_02590</name>
</gene>
<accession>A0ABY6DBR8</accession>
<feature type="signal peptide" evidence="1">
    <location>
        <begin position="1"/>
        <end position="19"/>
    </location>
</feature>
<organism evidence="2 3">
    <name type="scientific">Roseovarius pelagicus</name>
    <dbReference type="NCBI Taxonomy" id="2980108"/>
    <lineage>
        <taxon>Bacteria</taxon>
        <taxon>Pseudomonadati</taxon>
        <taxon>Pseudomonadota</taxon>
        <taxon>Alphaproteobacteria</taxon>
        <taxon>Rhodobacterales</taxon>
        <taxon>Roseobacteraceae</taxon>
        <taxon>Roseovarius</taxon>
    </lineage>
</organism>
<reference evidence="2" key="1">
    <citation type="submission" date="2022-10" db="EMBL/GenBank/DDBJ databases">
        <title>Roseovarius pelagicus sp. nov., isolated from Arctic seawater.</title>
        <authorList>
            <person name="Hong Y.W."/>
            <person name="Hwang C.Y."/>
        </authorList>
    </citation>
    <scope>NUCLEOTIDE SEQUENCE</scope>
    <source>
        <strain evidence="2">HL-MP18</strain>
    </source>
</reference>
<evidence type="ECO:0000313" key="2">
    <source>
        <dbReference type="EMBL" id="UXX83586.1"/>
    </source>
</evidence>
<name>A0ABY6DBR8_9RHOB</name>
<dbReference type="Proteomes" id="UP001064087">
    <property type="component" value="Chromosome"/>
</dbReference>
<evidence type="ECO:0000313" key="3">
    <source>
        <dbReference type="Proteomes" id="UP001064087"/>
    </source>
</evidence>
<dbReference type="EMBL" id="CP106738">
    <property type="protein sequence ID" value="UXX83586.1"/>
    <property type="molecule type" value="Genomic_DNA"/>
</dbReference>
<dbReference type="RefSeq" id="WP_263048144.1">
    <property type="nucleotide sequence ID" value="NZ_CP106738.1"/>
</dbReference>
<evidence type="ECO:0008006" key="4">
    <source>
        <dbReference type="Google" id="ProtNLM"/>
    </source>
</evidence>
<keyword evidence="3" id="KW-1185">Reference proteome</keyword>
<feature type="chain" id="PRO_5047312462" description="DUF3887 domain-containing protein" evidence="1">
    <location>
        <begin position="20"/>
        <end position="138"/>
    </location>
</feature>
<evidence type="ECO:0000256" key="1">
    <source>
        <dbReference type="SAM" id="SignalP"/>
    </source>
</evidence>
<proteinExistence type="predicted"/>
<protein>
    <recommendedName>
        <fullName evidence="4">DUF3887 domain-containing protein</fullName>
    </recommendedName>
</protein>
<keyword evidence="1" id="KW-0732">Signal</keyword>